<feature type="compositionally biased region" description="Polar residues" evidence="1">
    <location>
        <begin position="135"/>
        <end position="153"/>
    </location>
</feature>
<name>D8T8N6_SELML</name>
<evidence type="ECO:0000313" key="3">
    <source>
        <dbReference type="EMBL" id="EFJ07026.1"/>
    </source>
</evidence>
<dbReference type="STRING" id="88036.D8T8N6"/>
<dbReference type="EMBL" id="GL377690">
    <property type="protein sequence ID" value="EFJ07026.1"/>
    <property type="molecule type" value="Genomic_DNA"/>
</dbReference>
<dbReference type="CDD" id="cd13365">
    <property type="entry name" value="PH_PLC_plant-like"/>
    <property type="match status" value="1"/>
</dbReference>
<dbReference type="AlphaFoldDB" id="D8T8N6"/>
<dbReference type="InterPro" id="IPR001849">
    <property type="entry name" value="PH_domain"/>
</dbReference>
<feature type="region of interest" description="Disordered" evidence="1">
    <location>
        <begin position="126"/>
        <end position="192"/>
    </location>
</feature>
<feature type="domain" description="PH" evidence="2">
    <location>
        <begin position="17"/>
        <end position="115"/>
    </location>
</feature>
<dbReference type="Pfam" id="PF16457">
    <property type="entry name" value="PH_12"/>
    <property type="match status" value="1"/>
</dbReference>
<evidence type="ECO:0000256" key="1">
    <source>
        <dbReference type="SAM" id="MobiDB-lite"/>
    </source>
</evidence>
<proteinExistence type="predicted"/>
<dbReference type="eggNOG" id="ENOG502QSCJ">
    <property type="taxonomic scope" value="Eukaryota"/>
</dbReference>
<dbReference type="Gramene" id="EFJ07026">
    <property type="protein sequence ID" value="EFJ07026"/>
    <property type="gene ID" value="SELMODRAFT_430200"/>
</dbReference>
<reference evidence="3 4" key="1">
    <citation type="journal article" date="2011" name="Science">
        <title>The Selaginella genome identifies genetic changes associated with the evolution of vascular plants.</title>
        <authorList>
            <person name="Banks J.A."/>
            <person name="Nishiyama T."/>
            <person name="Hasebe M."/>
            <person name="Bowman J.L."/>
            <person name="Gribskov M."/>
            <person name="dePamphilis C."/>
            <person name="Albert V.A."/>
            <person name="Aono N."/>
            <person name="Aoyama T."/>
            <person name="Ambrose B.A."/>
            <person name="Ashton N.W."/>
            <person name="Axtell M.J."/>
            <person name="Barker E."/>
            <person name="Barker M.S."/>
            <person name="Bennetzen J.L."/>
            <person name="Bonawitz N.D."/>
            <person name="Chapple C."/>
            <person name="Cheng C."/>
            <person name="Correa L.G."/>
            <person name="Dacre M."/>
            <person name="DeBarry J."/>
            <person name="Dreyer I."/>
            <person name="Elias M."/>
            <person name="Engstrom E.M."/>
            <person name="Estelle M."/>
            <person name="Feng L."/>
            <person name="Finet C."/>
            <person name="Floyd S.K."/>
            <person name="Frommer W.B."/>
            <person name="Fujita T."/>
            <person name="Gramzow L."/>
            <person name="Gutensohn M."/>
            <person name="Harholt J."/>
            <person name="Hattori M."/>
            <person name="Heyl A."/>
            <person name="Hirai T."/>
            <person name="Hiwatashi Y."/>
            <person name="Ishikawa M."/>
            <person name="Iwata M."/>
            <person name="Karol K.G."/>
            <person name="Koehler B."/>
            <person name="Kolukisaoglu U."/>
            <person name="Kubo M."/>
            <person name="Kurata T."/>
            <person name="Lalonde S."/>
            <person name="Li K."/>
            <person name="Li Y."/>
            <person name="Litt A."/>
            <person name="Lyons E."/>
            <person name="Manning G."/>
            <person name="Maruyama T."/>
            <person name="Michael T.P."/>
            <person name="Mikami K."/>
            <person name="Miyazaki S."/>
            <person name="Morinaga S."/>
            <person name="Murata T."/>
            <person name="Mueller-Roeber B."/>
            <person name="Nelson D.R."/>
            <person name="Obara M."/>
            <person name="Oguri Y."/>
            <person name="Olmstead R.G."/>
            <person name="Onodera N."/>
            <person name="Petersen B.L."/>
            <person name="Pils B."/>
            <person name="Prigge M."/>
            <person name="Rensing S.A."/>
            <person name="Riano-Pachon D.M."/>
            <person name="Roberts A.W."/>
            <person name="Sato Y."/>
            <person name="Scheller H.V."/>
            <person name="Schulz B."/>
            <person name="Schulz C."/>
            <person name="Shakirov E.V."/>
            <person name="Shibagaki N."/>
            <person name="Shinohara N."/>
            <person name="Shippen D.E."/>
            <person name="Soerensen I."/>
            <person name="Sotooka R."/>
            <person name="Sugimoto N."/>
            <person name="Sugita M."/>
            <person name="Sumikawa N."/>
            <person name="Tanurdzic M."/>
            <person name="Theissen G."/>
            <person name="Ulvskov P."/>
            <person name="Wakazuki S."/>
            <person name="Weng J.K."/>
            <person name="Willats W.W."/>
            <person name="Wipf D."/>
            <person name="Wolf P.G."/>
            <person name="Yang L."/>
            <person name="Zimmer A.D."/>
            <person name="Zhu Q."/>
            <person name="Mitros T."/>
            <person name="Hellsten U."/>
            <person name="Loque D."/>
            <person name="Otillar R."/>
            <person name="Salamov A."/>
            <person name="Schmutz J."/>
            <person name="Shapiro H."/>
            <person name="Lindquist E."/>
            <person name="Lucas S."/>
            <person name="Rokhsar D."/>
            <person name="Grigoriev I.V."/>
        </authorList>
    </citation>
    <scope>NUCLEOTIDE SEQUENCE [LARGE SCALE GENOMIC DNA]</scope>
</reference>
<dbReference type="InParanoid" id="D8T8N6"/>
<keyword evidence="4" id="KW-1185">Reference proteome</keyword>
<protein>
    <recommendedName>
        <fullName evidence="2">PH domain-containing protein</fullName>
    </recommendedName>
</protein>
<dbReference type="HOGENOM" id="CLU_971751_0_0_1"/>
<evidence type="ECO:0000313" key="4">
    <source>
        <dbReference type="Proteomes" id="UP000001514"/>
    </source>
</evidence>
<dbReference type="KEGG" id="smo:SELMODRAFT_430200"/>
<feature type="non-terminal residue" evidence="3">
    <location>
        <position position="253"/>
    </location>
</feature>
<dbReference type="Gene3D" id="2.30.29.30">
    <property type="entry name" value="Pleckstrin-homology domain (PH domain)/Phosphotyrosine-binding domain (PTB)"/>
    <property type="match status" value="1"/>
</dbReference>
<dbReference type="InterPro" id="IPR011993">
    <property type="entry name" value="PH-like_dom_sf"/>
</dbReference>
<dbReference type="Proteomes" id="UP000001514">
    <property type="component" value="Unassembled WGS sequence"/>
</dbReference>
<organism evidence="4">
    <name type="scientific">Selaginella moellendorffii</name>
    <name type="common">Spikemoss</name>
    <dbReference type="NCBI Taxonomy" id="88036"/>
    <lineage>
        <taxon>Eukaryota</taxon>
        <taxon>Viridiplantae</taxon>
        <taxon>Streptophyta</taxon>
        <taxon>Embryophyta</taxon>
        <taxon>Tracheophyta</taxon>
        <taxon>Lycopodiopsida</taxon>
        <taxon>Selaginellales</taxon>
        <taxon>Selaginellaceae</taxon>
        <taxon>Selaginella</taxon>
    </lineage>
</organism>
<dbReference type="SUPFAM" id="SSF50729">
    <property type="entry name" value="PH domain-like"/>
    <property type="match status" value="1"/>
</dbReference>
<gene>
    <name evidence="3" type="ORF">SELMODRAFT_430200</name>
</gene>
<accession>D8T8N6</accession>
<sequence>MADLARNGAVERDIEQGAQLLKYGRRGKPKFCPFRLSNDETHLIWYSGKEEKSLRLSSITRIVPGQRTANFQRYPRLEKEYQSFSLIYGNDRSLDLICKDKDEAEVWFVGLKALVSGGQLSRLRFDSRSECGPPSDSNSPATWSRISPASSPFGNVDNLPRQDGREAFRFQSPYGSPPRYALQQRSFSPGAPSLDSSSKLFLENASTAGSLHSDMSSEPAASVLHLRGGAAAATSAAAAIPLDANFRVSMSSA</sequence>
<evidence type="ECO:0000259" key="2">
    <source>
        <dbReference type="Pfam" id="PF16457"/>
    </source>
</evidence>